<dbReference type="EMBL" id="BMGZ01000003">
    <property type="protein sequence ID" value="GGI00122.1"/>
    <property type="molecule type" value="Genomic_DNA"/>
</dbReference>
<proteinExistence type="predicted"/>
<dbReference type="Proteomes" id="UP000818603">
    <property type="component" value="Unassembled WGS sequence"/>
</dbReference>
<dbReference type="EMBL" id="VCJR02000003">
    <property type="protein sequence ID" value="NHK29160.1"/>
    <property type="molecule type" value="Genomic_DNA"/>
</dbReference>
<evidence type="ECO:0000313" key="4">
    <source>
        <dbReference type="Proteomes" id="UP000818603"/>
    </source>
</evidence>
<evidence type="ECO:0000313" key="2">
    <source>
        <dbReference type="EMBL" id="NHK29160.1"/>
    </source>
</evidence>
<name>A0A8J3ERT3_9PROT</name>
<keyword evidence="4" id="KW-1185">Reference proteome</keyword>
<evidence type="ECO:0000313" key="3">
    <source>
        <dbReference type="Proteomes" id="UP000621856"/>
    </source>
</evidence>
<reference evidence="2 4" key="2">
    <citation type="submission" date="2020-02" db="EMBL/GenBank/DDBJ databases">
        <title>Genome sequence of Parvularcula flava strain NH6-79.</title>
        <authorList>
            <person name="Abdul Karim M.H."/>
            <person name="Lam M.Q."/>
            <person name="Chen S.J."/>
            <person name="Yahya A."/>
            <person name="Shahir S."/>
            <person name="Shamsir M.S."/>
            <person name="Chong C.S."/>
        </authorList>
    </citation>
    <scope>NUCLEOTIDE SEQUENCE [LARGE SCALE GENOMIC DNA]</scope>
    <source>
        <strain evidence="2 4">NH6-79</strain>
    </source>
</reference>
<comment type="caution">
    <text evidence="1">The sequence shown here is derived from an EMBL/GenBank/DDBJ whole genome shotgun (WGS) entry which is preliminary data.</text>
</comment>
<evidence type="ECO:0000313" key="1">
    <source>
        <dbReference type="EMBL" id="GGI00122.1"/>
    </source>
</evidence>
<reference evidence="1" key="1">
    <citation type="journal article" date="2014" name="Int. J. Syst. Evol. Microbiol.">
        <title>Complete genome sequence of Corynebacterium casei LMG S-19264T (=DSM 44701T), isolated from a smear-ripened cheese.</title>
        <authorList>
            <consortium name="US DOE Joint Genome Institute (JGI-PGF)"/>
            <person name="Walter F."/>
            <person name="Albersmeier A."/>
            <person name="Kalinowski J."/>
            <person name="Ruckert C."/>
        </authorList>
    </citation>
    <scope>NUCLEOTIDE SEQUENCE</scope>
    <source>
        <strain evidence="1">CGMCC 1.14984</strain>
    </source>
</reference>
<sequence length="129" mass="15340">MTLHHEDSDYDTRFTDRVDARRAEDDEALREEAEEVIKHLLPMIRKEINRLATRELVEFIEENWLLKDALDGITLAPTRRFRNRPRDIRPLSESKAMVFWVEDNGEQVSPDFTTLEARDAWAKQYPEQI</sequence>
<gene>
    <name evidence="2" type="ORF">FF098_014665</name>
    <name evidence="1" type="ORF">GCM10011355_27670</name>
</gene>
<protein>
    <submittedName>
        <fullName evidence="1">Uncharacterized protein</fullName>
    </submittedName>
</protein>
<organism evidence="1 3">
    <name type="scientific">Aquisalinus luteolus</name>
    <dbReference type="NCBI Taxonomy" id="1566827"/>
    <lineage>
        <taxon>Bacteria</taxon>
        <taxon>Pseudomonadati</taxon>
        <taxon>Pseudomonadota</taxon>
        <taxon>Alphaproteobacteria</taxon>
        <taxon>Parvularculales</taxon>
        <taxon>Parvularculaceae</taxon>
        <taxon>Aquisalinus</taxon>
    </lineage>
</organism>
<reference evidence="1" key="3">
    <citation type="submission" date="2020-09" db="EMBL/GenBank/DDBJ databases">
        <authorList>
            <person name="Sun Q."/>
            <person name="Zhou Y."/>
        </authorList>
    </citation>
    <scope>NUCLEOTIDE SEQUENCE</scope>
    <source>
        <strain evidence="1">CGMCC 1.14984</strain>
    </source>
</reference>
<dbReference type="RefSeq" id="WP_155141906.1">
    <property type="nucleotide sequence ID" value="NZ_BMGZ01000003.1"/>
</dbReference>
<dbReference type="Proteomes" id="UP000621856">
    <property type="component" value="Unassembled WGS sequence"/>
</dbReference>
<accession>A0A8J3ERT3</accession>
<dbReference type="AlphaFoldDB" id="A0A8J3ERT3"/>